<protein>
    <submittedName>
        <fullName evidence="6">Fibronectin type III domain protein</fullName>
    </submittedName>
</protein>
<accession>B4D2H5</accession>
<dbReference type="eggNOG" id="COG3291">
    <property type="taxonomic scope" value="Bacteria"/>
</dbReference>
<feature type="region of interest" description="Disordered" evidence="3">
    <location>
        <begin position="54"/>
        <end position="75"/>
    </location>
</feature>
<gene>
    <name evidence="6" type="ORF">CfE428DRAFT_3100</name>
</gene>
<dbReference type="EMBL" id="ABVL01000008">
    <property type="protein sequence ID" value="EDY19415.1"/>
    <property type="molecule type" value="Genomic_DNA"/>
</dbReference>
<keyword evidence="4" id="KW-1133">Transmembrane helix</keyword>
<dbReference type="InterPro" id="IPR013320">
    <property type="entry name" value="ConA-like_dom_sf"/>
</dbReference>
<dbReference type="Pfam" id="PF05426">
    <property type="entry name" value="Alginate_lyase"/>
    <property type="match status" value="1"/>
</dbReference>
<dbReference type="InterPro" id="IPR008929">
    <property type="entry name" value="Chondroitin_lyas"/>
</dbReference>
<evidence type="ECO:0000259" key="5">
    <source>
        <dbReference type="Pfam" id="PF05426"/>
    </source>
</evidence>
<feature type="domain" description="Alginate lyase" evidence="5">
    <location>
        <begin position="345"/>
        <end position="554"/>
    </location>
</feature>
<comment type="caution">
    <text evidence="6">The sequence shown here is derived from an EMBL/GenBank/DDBJ whole genome shotgun (WGS) entry which is preliminary data.</text>
</comment>
<dbReference type="Gene3D" id="1.50.10.100">
    <property type="entry name" value="Chondroitin AC/alginate lyase"/>
    <property type="match status" value="1"/>
</dbReference>
<organism evidence="6 7">
    <name type="scientific">Chthoniobacter flavus Ellin428</name>
    <dbReference type="NCBI Taxonomy" id="497964"/>
    <lineage>
        <taxon>Bacteria</taxon>
        <taxon>Pseudomonadati</taxon>
        <taxon>Verrucomicrobiota</taxon>
        <taxon>Spartobacteria</taxon>
        <taxon>Chthoniobacterales</taxon>
        <taxon>Chthoniobacteraceae</taxon>
        <taxon>Chthoniobacter</taxon>
    </lineage>
</organism>
<dbReference type="InterPro" id="IPR013783">
    <property type="entry name" value="Ig-like_fold"/>
</dbReference>
<dbReference type="InterPro" id="IPR008397">
    <property type="entry name" value="Alginate_lyase_dom"/>
</dbReference>
<dbReference type="STRING" id="497964.CfE428DRAFT_3100"/>
<dbReference type="InParanoid" id="B4D2H5"/>
<dbReference type="RefSeq" id="WP_006980425.1">
    <property type="nucleotide sequence ID" value="NZ_ABVL01000008.1"/>
</dbReference>
<dbReference type="GO" id="GO:0042597">
    <property type="term" value="C:periplasmic space"/>
    <property type="evidence" value="ECO:0007669"/>
    <property type="project" value="InterPro"/>
</dbReference>
<proteinExistence type="predicted"/>
<dbReference type="AlphaFoldDB" id="B4D2H5"/>
<dbReference type="Gene3D" id="2.60.120.200">
    <property type="match status" value="1"/>
</dbReference>
<keyword evidence="2" id="KW-0456">Lyase</keyword>
<dbReference type="eggNOG" id="COG4733">
    <property type="taxonomic scope" value="Bacteria"/>
</dbReference>
<dbReference type="Pfam" id="PF13385">
    <property type="entry name" value="Laminin_G_3"/>
    <property type="match status" value="1"/>
</dbReference>
<sequence>MTIDCPHCQGTIEADEALAGDVMSCPLCARALLLPELNPVSVGQSTAATVHSRTAAVRPVVQPRRATSPPVTGGDGRSGGKGIFWFVLLIAAAGCGYGFRAEWMPLVRKWVWRDQPVHVIHPDGTPLPVIAPPEAAPAPVMATPAPEAAAAPLVDAQKLAPDPLAWLLRNKDRWPEEVTLLKTTEFPAVVQGKVYGSVKVPVGTEVQLVELTPRTAGVVYNGGGARVPIDATNLLDFATVEMNRPESAAPVATATASMPAPISKGPTAAIAQHPVRKSGRFVHPGALHTKEDFERMAAKVKAHQQPWFEDWQLLEKSPHGLGAPIRPVPQIVRGINGQNNYTPSQKDAATLYQCALRYRITGEKAYANKAVELLNRWSATMKKPPTGNSNYALGAGIVGYEFACGAEMMRDYPGWKPADFAACQEMMKLFLQANRVFLQKHNGTPGTHYRLNWDTCNMASMLAIGVFLDDEETFNEALDYFYEGVSNGCVERAVGYVFADGLGQTEEMGRDQPHNITGWEFMAKFCQIAWNQGVDLFGYDNNRLLRGWEYVAKYNLGYEVSYVPHRTADLKYTEATVAKGSVLGPMWELVYNHYANRKGIAAPYVKEAAERVRPEPGPNPAGHPSGYDWLGFGTLTYTLDPLKEDAPPSGLRGFWGENEITLSWWGSAHADGYQIQRATQRGGPYTTIGTVGEKDTSFIDPNVTAGTTYYYVVASNGSSGWKGKTSAELEVANKLVTQYHFDGNTKDGVGHQDAVASGHPSYTLGMGNGKAIVLDGVHDYLTLPVGVANDQDITIAAWVYWDGEKNNERIFDFGGDVTKYMMLTPKAGDVMRFEITTSRGNEGTGRLEAPALKPRRWAHVAVTLSGDTGTLYVDGEAVSSAPITLHPFFTQTQCYIGKSQFPDPLFKGRIADFRIYNYALPASAVRDVFQRLR</sequence>
<evidence type="ECO:0000256" key="3">
    <source>
        <dbReference type="SAM" id="MobiDB-lite"/>
    </source>
</evidence>
<evidence type="ECO:0000313" key="7">
    <source>
        <dbReference type="Proteomes" id="UP000005824"/>
    </source>
</evidence>
<name>B4D2H5_9BACT</name>
<dbReference type="InterPro" id="IPR003961">
    <property type="entry name" value="FN3_dom"/>
</dbReference>
<evidence type="ECO:0000256" key="2">
    <source>
        <dbReference type="ARBA" id="ARBA00023239"/>
    </source>
</evidence>
<dbReference type="InterPro" id="IPR036116">
    <property type="entry name" value="FN3_sf"/>
</dbReference>
<keyword evidence="4" id="KW-0472">Membrane</keyword>
<dbReference type="SUPFAM" id="SSF49265">
    <property type="entry name" value="Fibronectin type III"/>
    <property type="match status" value="1"/>
</dbReference>
<dbReference type="Gene3D" id="2.60.40.10">
    <property type="entry name" value="Immunoglobulins"/>
    <property type="match status" value="1"/>
</dbReference>
<dbReference type="SUPFAM" id="SSF49899">
    <property type="entry name" value="Concanavalin A-like lectins/glucanases"/>
    <property type="match status" value="1"/>
</dbReference>
<dbReference type="Proteomes" id="UP000005824">
    <property type="component" value="Unassembled WGS sequence"/>
</dbReference>
<feature type="transmembrane region" description="Helical" evidence="4">
    <location>
        <begin position="82"/>
        <end position="99"/>
    </location>
</feature>
<reference evidence="6 7" key="1">
    <citation type="journal article" date="2011" name="J. Bacteriol.">
        <title>Genome sequence of Chthoniobacter flavus Ellin428, an aerobic heterotrophic soil bacterium.</title>
        <authorList>
            <person name="Kant R."/>
            <person name="van Passel M.W."/>
            <person name="Palva A."/>
            <person name="Lucas S."/>
            <person name="Lapidus A."/>
            <person name="Glavina Del Rio T."/>
            <person name="Dalin E."/>
            <person name="Tice H."/>
            <person name="Bruce D."/>
            <person name="Goodwin L."/>
            <person name="Pitluck S."/>
            <person name="Larimer F.W."/>
            <person name="Land M.L."/>
            <person name="Hauser L."/>
            <person name="Sangwan P."/>
            <person name="de Vos W.M."/>
            <person name="Janssen P.H."/>
            <person name="Smidt H."/>
        </authorList>
    </citation>
    <scope>NUCLEOTIDE SEQUENCE [LARGE SCALE GENOMIC DNA]</scope>
    <source>
        <strain evidence="6 7">Ellin428</strain>
    </source>
</reference>
<keyword evidence="1" id="KW-0732">Signal</keyword>
<dbReference type="GO" id="GO:0016829">
    <property type="term" value="F:lyase activity"/>
    <property type="evidence" value="ECO:0007669"/>
    <property type="project" value="UniProtKB-KW"/>
</dbReference>
<evidence type="ECO:0000256" key="1">
    <source>
        <dbReference type="ARBA" id="ARBA00022729"/>
    </source>
</evidence>
<dbReference type="PANTHER" id="PTHR47635:SF2">
    <property type="entry name" value="LAMG-LIKE JELLYROLL FOLD DOMAIN-CONTAINING PROTEIN"/>
    <property type="match status" value="1"/>
</dbReference>
<evidence type="ECO:0000256" key="4">
    <source>
        <dbReference type="SAM" id="Phobius"/>
    </source>
</evidence>
<evidence type="ECO:0000313" key="6">
    <source>
        <dbReference type="EMBL" id="EDY19415.1"/>
    </source>
</evidence>
<dbReference type="CDD" id="cd00063">
    <property type="entry name" value="FN3"/>
    <property type="match status" value="1"/>
</dbReference>
<keyword evidence="4" id="KW-0812">Transmembrane</keyword>
<dbReference type="PANTHER" id="PTHR47635">
    <property type="entry name" value="CUB DOMAIN-CONTAINING PROTEIN"/>
    <property type="match status" value="1"/>
</dbReference>
<dbReference type="SUPFAM" id="SSF48230">
    <property type="entry name" value="Chondroitin AC/alginate lyase"/>
    <property type="match status" value="1"/>
</dbReference>
<keyword evidence="7" id="KW-1185">Reference proteome</keyword>